<evidence type="ECO:0000313" key="2">
    <source>
        <dbReference type="Proteomes" id="UP000664654"/>
    </source>
</evidence>
<keyword evidence="2" id="KW-1185">Reference proteome</keyword>
<evidence type="ECO:0000313" key="1">
    <source>
        <dbReference type="EMBL" id="MBN7827379.1"/>
    </source>
</evidence>
<dbReference type="AlphaFoldDB" id="A0A939DRF8"/>
<gene>
    <name evidence="1" type="ORF">J0A66_19275</name>
</gene>
<protein>
    <submittedName>
        <fullName evidence="1">Uncharacterized protein</fullName>
    </submittedName>
</protein>
<accession>A0A939DRF8</accession>
<dbReference type="RefSeq" id="WP_206575491.1">
    <property type="nucleotide sequence ID" value="NZ_JAFKCV010000017.1"/>
</dbReference>
<sequence>MAYKLEQFDEDIQANQAFFSALEKLPVDKDEVWALLDEILEAVNAQDLSALTNRQDITVLCPMAPLARSQHMRGCIIKIHKMMVLFRLNPTVPVVSFRYQLP</sequence>
<dbReference type="Proteomes" id="UP000664654">
    <property type="component" value="Unassembled WGS sequence"/>
</dbReference>
<comment type="caution">
    <text evidence="1">The sequence shown here is derived from an EMBL/GenBank/DDBJ whole genome shotgun (WGS) entry which is preliminary data.</text>
</comment>
<name>A0A939DRF8_9ALTE</name>
<proteinExistence type="predicted"/>
<reference evidence="1" key="1">
    <citation type="submission" date="2021-03" db="EMBL/GenBank/DDBJ databases">
        <title>novel species isolated from a fishpond in China.</title>
        <authorList>
            <person name="Lu H."/>
            <person name="Cai Z."/>
        </authorList>
    </citation>
    <scope>NUCLEOTIDE SEQUENCE</scope>
    <source>
        <strain evidence="1">JCM 30855</strain>
    </source>
</reference>
<organism evidence="1 2">
    <name type="scientific">Bowmanella dokdonensis</name>
    <dbReference type="NCBI Taxonomy" id="751969"/>
    <lineage>
        <taxon>Bacteria</taxon>
        <taxon>Pseudomonadati</taxon>
        <taxon>Pseudomonadota</taxon>
        <taxon>Gammaproteobacteria</taxon>
        <taxon>Alteromonadales</taxon>
        <taxon>Alteromonadaceae</taxon>
        <taxon>Bowmanella</taxon>
    </lineage>
</organism>
<dbReference type="EMBL" id="JAFKCV010000017">
    <property type="protein sequence ID" value="MBN7827379.1"/>
    <property type="molecule type" value="Genomic_DNA"/>
</dbReference>